<dbReference type="GO" id="GO:0003677">
    <property type="term" value="F:DNA binding"/>
    <property type="evidence" value="ECO:0007669"/>
    <property type="project" value="UniProtKB-KW"/>
</dbReference>
<dbReference type="KEGG" id="aori:SD37_13975"/>
<dbReference type="InterPro" id="IPR001584">
    <property type="entry name" value="Integrase_cat-core"/>
</dbReference>
<evidence type="ECO:0000313" key="7">
    <source>
        <dbReference type="EMBL" id="ANN21750.1"/>
    </source>
</evidence>
<comment type="similarity">
    <text evidence="2">Belongs to the transposase IS30 family.</text>
</comment>
<comment type="function">
    <text evidence="1">Required for the transposition of the insertion element.</text>
</comment>
<dbReference type="Pfam" id="PF13936">
    <property type="entry name" value="HTH_38"/>
    <property type="match status" value="1"/>
</dbReference>
<accession>A0A193CBR5</accession>
<evidence type="ECO:0000256" key="3">
    <source>
        <dbReference type="ARBA" id="ARBA00022578"/>
    </source>
</evidence>
<sequence length="399" mass="43908">MVRVHRWLPRSVRVAFWDRVRAGVAAKPAARAVGLSPTTGVRLFRQAGGVIGNAPTRPGPVRLSLAEREEIACLTAAGQGPRAIGRVIGRPASTVSREVARNTGTSGAYRAVSAQHAAEERAKRPKVAKLAADASLRQVVQAGLDRKWSPRQISRRLVLEFPDRPEMRVSHETIYQSLYVQGKGALRRELTAALRTGRALRMPRRQAQARRERTPGGLKDMVNISARPAEAADRAVPGHWEGDLILGKDNKSAIGTLVERSTRFVMLLHLPHGRDAATVAHAMTEIIHTLPPLLAKSLTWDQGKEMAHHQQITLATGLDIYFCDPHAPWQRGTNENTNGLLRQYFPKSTDLTQHTPADLARVATELNGRPRETLGWHTPAEALEALLSDQQTMRVATTM</sequence>
<dbReference type="SUPFAM" id="SSF53098">
    <property type="entry name" value="Ribonuclease H-like"/>
    <property type="match status" value="1"/>
</dbReference>
<keyword evidence="8" id="KW-1185">Reference proteome</keyword>
<dbReference type="GO" id="GO:0015074">
    <property type="term" value="P:DNA integration"/>
    <property type="evidence" value="ECO:0007669"/>
    <property type="project" value="InterPro"/>
</dbReference>
<feature type="domain" description="Integrase catalytic" evidence="6">
    <location>
        <begin position="224"/>
        <end position="387"/>
    </location>
</feature>
<dbReference type="PROSITE" id="PS50994">
    <property type="entry name" value="INTEGRASE"/>
    <property type="match status" value="1"/>
</dbReference>
<evidence type="ECO:0000256" key="1">
    <source>
        <dbReference type="ARBA" id="ARBA00002190"/>
    </source>
</evidence>
<evidence type="ECO:0000256" key="4">
    <source>
        <dbReference type="ARBA" id="ARBA00023125"/>
    </source>
</evidence>
<dbReference type="EMBL" id="CP016174">
    <property type="protein sequence ID" value="ANN21750.1"/>
    <property type="molecule type" value="Genomic_DNA"/>
</dbReference>
<dbReference type="InterPro" id="IPR001598">
    <property type="entry name" value="Transposase_IS30_CS"/>
</dbReference>
<dbReference type="GO" id="GO:0004803">
    <property type="term" value="F:transposase activity"/>
    <property type="evidence" value="ECO:0007669"/>
    <property type="project" value="InterPro"/>
</dbReference>
<evidence type="ECO:0000259" key="6">
    <source>
        <dbReference type="PROSITE" id="PS50994"/>
    </source>
</evidence>
<dbReference type="InterPro" id="IPR036397">
    <property type="entry name" value="RNaseH_sf"/>
</dbReference>
<protein>
    <submittedName>
        <fullName evidence="7">Integrase</fullName>
    </submittedName>
</protein>
<dbReference type="Proteomes" id="UP000093695">
    <property type="component" value="Chromosome"/>
</dbReference>
<name>A0A193CBR5_AMYOR</name>
<dbReference type="GO" id="GO:0006313">
    <property type="term" value="P:DNA transposition"/>
    <property type="evidence" value="ECO:0007669"/>
    <property type="project" value="InterPro"/>
</dbReference>
<organism evidence="7 8">
    <name type="scientific">Amycolatopsis orientalis</name>
    <name type="common">Nocardia orientalis</name>
    <dbReference type="NCBI Taxonomy" id="31958"/>
    <lineage>
        <taxon>Bacteria</taxon>
        <taxon>Bacillati</taxon>
        <taxon>Actinomycetota</taxon>
        <taxon>Actinomycetes</taxon>
        <taxon>Pseudonocardiales</taxon>
        <taxon>Pseudonocardiaceae</taxon>
        <taxon>Amycolatopsis</taxon>
    </lineage>
</organism>
<dbReference type="InterPro" id="IPR025246">
    <property type="entry name" value="IS30-like_HTH"/>
</dbReference>
<dbReference type="PANTHER" id="PTHR10948:SF23">
    <property type="entry name" value="TRANSPOSASE INSI FOR INSERTION SEQUENCE ELEMENT IS30A-RELATED"/>
    <property type="match status" value="1"/>
</dbReference>
<keyword evidence="5" id="KW-0233">DNA recombination</keyword>
<dbReference type="NCBIfam" id="NF033563">
    <property type="entry name" value="transpos_IS30"/>
    <property type="match status" value="1"/>
</dbReference>
<keyword evidence="4" id="KW-0238">DNA-binding</keyword>
<proteinExistence type="inferred from homology"/>
<reference evidence="7 8" key="1">
    <citation type="journal article" date="2015" name="Genome Announc.">
        <title>Draft Genome Sequence of Norvancomycin-Producing Strain Amycolatopsis orientalis CPCC200066.</title>
        <authorList>
            <person name="Lei X."/>
            <person name="Yuan F."/>
            <person name="Shi Y."/>
            <person name="Li X."/>
            <person name="Wang L."/>
            <person name="Hong B."/>
        </authorList>
    </citation>
    <scope>NUCLEOTIDE SEQUENCE [LARGE SCALE GENOMIC DNA]</scope>
    <source>
        <strain evidence="7 8">B-37</strain>
    </source>
</reference>
<dbReference type="InterPro" id="IPR053392">
    <property type="entry name" value="Transposase_IS30-like"/>
</dbReference>
<dbReference type="AlphaFoldDB" id="A0A193CBR5"/>
<keyword evidence="3" id="KW-0815">Transposition</keyword>
<dbReference type="PROSITE" id="PS01043">
    <property type="entry name" value="TRANSPOSASE_IS30"/>
    <property type="match status" value="1"/>
</dbReference>
<dbReference type="InterPro" id="IPR051917">
    <property type="entry name" value="Transposase-Integrase"/>
</dbReference>
<dbReference type="Gene3D" id="3.30.420.10">
    <property type="entry name" value="Ribonuclease H-like superfamily/Ribonuclease H"/>
    <property type="match status" value="1"/>
</dbReference>
<evidence type="ECO:0000256" key="2">
    <source>
        <dbReference type="ARBA" id="ARBA00006363"/>
    </source>
</evidence>
<dbReference type="PANTHER" id="PTHR10948">
    <property type="entry name" value="TRANSPOSASE"/>
    <property type="match status" value="1"/>
</dbReference>
<dbReference type="GO" id="GO:0005829">
    <property type="term" value="C:cytosol"/>
    <property type="evidence" value="ECO:0007669"/>
    <property type="project" value="TreeGrafter"/>
</dbReference>
<evidence type="ECO:0000256" key="5">
    <source>
        <dbReference type="ARBA" id="ARBA00023172"/>
    </source>
</evidence>
<gene>
    <name evidence="7" type="ORF">SD37_13975</name>
</gene>
<dbReference type="Pfam" id="PF00665">
    <property type="entry name" value="rve"/>
    <property type="match status" value="1"/>
</dbReference>
<evidence type="ECO:0000313" key="8">
    <source>
        <dbReference type="Proteomes" id="UP000093695"/>
    </source>
</evidence>
<dbReference type="InterPro" id="IPR012337">
    <property type="entry name" value="RNaseH-like_sf"/>
</dbReference>